<evidence type="ECO:0000313" key="5">
    <source>
        <dbReference type="Proteomes" id="UP000695022"/>
    </source>
</evidence>
<dbReference type="RefSeq" id="XP_014675515.1">
    <property type="nucleotide sequence ID" value="XM_014820029.1"/>
</dbReference>
<dbReference type="InterPro" id="IPR002063">
    <property type="entry name" value="Haemerythrin"/>
</dbReference>
<dbReference type="PANTHER" id="PTHR37164">
    <property type="entry name" value="BACTERIOHEMERYTHRIN"/>
    <property type="match status" value="1"/>
</dbReference>
<dbReference type="PANTHER" id="PTHR37164:SF1">
    <property type="entry name" value="BACTERIOHEMERYTHRIN"/>
    <property type="match status" value="1"/>
</dbReference>
<evidence type="ECO:0000256" key="3">
    <source>
        <dbReference type="ARBA" id="ARBA00023004"/>
    </source>
</evidence>
<dbReference type="NCBIfam" id="TIGR00058">
    <property type="entry name" value="Hemerythrin"/>
    <property type="match status" value="1"/>
</dbReference>
<accession>A0ABM1ETJ4</accession>
<evidence type="ECO:0000313" key="6">
    <source>
        <dbReference type="RefSeq" id="XP_014675515.1"/>
    </source>
</evidence>
<name>A0ABM1ETJ4_PRICU</name>
<reference evidence="6" key="1">
    <citation type="submission" date="2025-08" db="UniProtKB">
        <authorList>
            <consortium name="RefSeq"/>
        </authorList>
    </citation>
    <scope>IDENTIFICATION</scope>
</reference>
<dbReference type="PRINTS" id="PR00186">
    <property type="entry name" value="HEMERYTHRIN"/>
</dbReference>
<feature type="domain" description="Hemerythrin-like" evidence="4">
    <location>
        <begin position="18"/>
        <end position="119"/>
    </location>
</feature>
<dbReference type="InterPro" id="IPR012312">
    <property type="entry name" value="Hemerythrin-like"/>
</dbReference>
<dbReference type="InterPro" id="IPR050669">
    <property type="entry name" value="Hemerythrin"/>
</dbReference>
<dbReference type="InterPro" id="IPR012827">
    <property type="entry name" value="Hemerythrin_metal-bd"/>
</dbReference>
<evidence type="ECO:0000256" key="1">
    <source>
        <dbReference type="ARBA" id="ARBA00010587"/>
    </source>
</evidence>
<dbReference type="CDD" id="cd12107">
    <property type="entry name" value="Hemerythrin"/>
    <property type="match status" value="1"/>
</dbReference>
<evidence type="ECO:0000259" key="4">
    <source>
        <dbReference type="Pfam" id="PF01814"/>
    </source>
</evidence>
<keyword evidence="3" id="KW-0408">Iron</keyword>
<dbReference type="InterPro" id="IPR016131">
    <property type="entry name" value="Haemerythrin_Fe_BS"/>
</dbReference>
<gene>
    <name evidence="6" type="primary">LOC106815558</name>
</gene>
<keyword evidence="5" id="KW-1185">Reference proteome</keyword>
<dbReference type="Proteomes" id="UP000695022">
    <property type="component" value="Unplaced"/>
</dbReference>
<dbReference type="Gene3D" id="1.20.120.50">
    <property type="entry name" value="Hemerythrin-like"/>
    <property type="match status" value="1"/>
</dbReference>
<dbReference type="PROSITE" id="PS00550">
    <property type="entry name" value="HEMERYTHRINS"/>
    <property type="match status" value="1"/>
</dbReference>
<dbReference type="GeneID" id="106815558"/>
<dbReference type="SUPFAM" id="SSF47188">
    <property type="entry name" value="Hemerythrin-like"/>
    <property type="match status" value="1"/>
</dbReference>
<organism evidence="5 6">
    <name type="scientific">Priapulus caudatus</name>
    <name type="common">Priapulid worm</name>
    <dbReference type="NCBI Taxonomy" id="37621"/>
    <lineage>
        <taxon>Eukaryota</taxon>
        <taxon>Metazoa</taxon>
        <taxon>Ecdysozoa</taxon>
        <taxon>Scalidophora</taxon>
        <taxon>Priapulida</taxon>
        <taxon>Priapulimorpha</taxon>
        <taxon>Priapulimorphida</taxon>
        <taxon>Priapulidae</taxon>
        <taxon>Priapulus</taxon>
    </lineage>
</organism>
<comment type="similarity">
    <text evidence="1">Belongs to the hemerythrin family.</text>
</comment>
<dbReference type="PIRSF" id="PIRSF002033">
    <property type="entry name" value="Hemerythrin"/>
    <property type="match status" value="1"/>
</dbReference>
<dbReference type="NCBIfam" id="TIGR02481">
    <property type="entry name" value="hemeryth_dom"/>
    <property type="match status" value="1"/>
</dbReference>
<dbReference type="InterPro" id="IPR035938">
    <property type="entry name" value="Hemerythrin-like_sf"/>
</dbReference>
<proteinExistence type="inferred from homology"/>
<sequence>MGFEIPEPYCWDESFKVFYEQIDDEHKGLFKGIFEVAGDRSNAAKLKSLQGLIGAHFKFEEGMMIAAKYGNYDSHKKIHEEFIAKLGAVTCPVNDEGINWAKEWLVSHIKTIDFQYKGKL</sequence>
<keyword evidence="2" id="KW-0479">Metal-binding</keyword>
<dbReference type="Pfam" id="PF01814">
    <property type="entry name" value="Hemerythrin"/>
    <property type="match status" value="1"/>
</dbReference>
<evidence type="ECO:0000256" key="2">
    <source>
        <dbReference type="ARBA" id="ARBA00022723"/>
    </source>
</evidence>
<protein>
    <submittedName>
        <fullName evidence="6">Myohemerythrin-1-like</fullName>
    </submittedName>
</protein>